<keyword evidence="1" id="KW-0812">Transmembrane</keyword>
<reference evidence="2" key="1">
    <citation type="submission" date="2023-01" db="EMBL/GenBank/DDBJ databases">
        <title>Metagenome sequencing of chrysophaentin producing Chrysophaeum taylorii.</title>
        <authorList>
            <person name="Davison J."/>
            <person name="Bewley C."/>
        </authorList>
    </citation>
    <scope>NUCLEOTIDE SEQUENCE</scope>
    <source>
        <strain evidence="2">NIES-1699</strain>
    </source>
</reference>
<dbReference type="Proteomes" id="UP001230188">
    <property type="component" value="Unassembled WGS sequence"/>
</dbReference>
<protein>
    <submittedName>
        <fullName evidence="2">Uncharacterized protein</fullName>
    </submittedName>
</protein>
<gene>
    <name evidence="2" type="ORF">CTAYLR_007471</name>
</gene>
<name>A0AAD7UBS5_9STRA</name>
<feature type="transmembrane region" description="Helical" evidence="1">
    <location>
        <begin position="55"/>
        <end position="76"/>
    </location>
</feature>
<dbReference type="AlphaFoldDB" id="A0AAD7UBS5"/>
<keyword evidence="1" id="KW-0472">Membrane</keyword>
<keyword evidence="3" id="KW-1185">Reference proteome</keyword>
<dbReference type="EMBL" id="JAQMWT010000408">
    <property type="protein sequence ID" value="KAJ8601683.1"/>
    <property type="molecule type" value="Genomic_DNA"/>
</dbReference>
<accession>A0AAD7UBS5</accession>
<keyword evidence="1" id="KW-1133">Transmembrane helix</keyword>
<sequence>MSRAAEVEIKPAVVQQAPEAVVIGDEEQGLNQQGAAAAEAVPVASQSDVKERPRAVISSAVCCCLLIAFLLVFLFIPRSPSVRLRSLDIEIAGNTVEKFEAKIDFNSRSLVDMDWRKLEFELDWLQNENGDRDRRNNVAEFERSKSFSTASYGDRDLEVSYSRASDIDEAQELRNHCALYDEAVLRIKGSVRSGDSKLKFHSDWDIVRC</sequence>
<evidence type="ECO:0000313" key="3">
    <source>
        <dbReference type="Proteomes" id="UP001230188"/>
    </source>
</evidence>
<organism evidence="2 3">
    <name type="scientific">Chrysophaeum taylorii</name>
    <dbReference type="NCBI Taxonomy" id="2483200"/>
    <lineage>
        <taxon>Eukaryota</taxon>
        <taxon>Sar</taxon>
        <taxon>Stramenopiles</taxon>
        <taxon>Ochrophyta</taxon>
        <taxon>Pelagophyceae</taxon>
        <taxon>Pelagomonadales</taxon>
        <taxon>Pelagomonadaceae</taxon>
        <taxon>Chrysophaeum</taxon>
    </lineage>
</organism>
<evidence type="ECO:0000256" key="1">
    <source>
        <dbReference type="SAM" id="Phobius"/>
    </source>
</evidence>
<comment type="caution">
    <text evidence="2">The sequence shown here is derived from an EMBL/GenBank/DDBJ whole genome shotgun (WGS) entry which is preliminary data.</text>
</comment>
<evidence type="ECO:0000313" key="2">
    <source>
        <dbReference type="EMBL" id="KAJ8601683.1"/>
    </source>
</evidence>
<proteinExistence type="predicted"/>